<dbReference type="PANTHER" id="PTHR13620:SF121">
    <property type="entry name" value="EMB|CAB82946.1-RELATED"/>
    <property type="match status" value="1"/>
</dbReference>
<keyword evidence="1" id="KW-0540">Nuclease</keyword>
<accession>A0A834X4I6</accession>
<dbReference type="AlphaFoldDB" id="A0A834X4I6"/>
<dbReference type="InterPro" id="IPR012337">
    <property type="entry name" value="RNaseH-like_sf"/>
</dbReference>
<dbReference type="GO" id="GO:0005737">
    <property type="term" value="C:cytoplasm"/>
    <property type="evidence" value="ECO:0007669"/>
    <property type="project" value="TreeGrafter"/>
</dbReference>
<dbReference type="OrthoDB" id="446462at2759"/>
<keyword evidence="4" id="KW-1185">Reference proteome</keyword>
<dbReference type="GO" id="GO:0008408">
    <property type="term" value="F:3'-5' exonuclease activity"/>
    <property type="evidence" value="ECO:0007669"/>
    <property type="project" value="TreeGrafter"/>
</dbReference>
<evidence type="ECO:0000313" key="4">
    <source>
        <dbReference type="Proteomes" id="UP000634136"/>
    </source>
</evidence>
<dbReference type="GO" id="GO:0003676">
    <property type="term" value="F:nucleic acid binding"/>
    <property type="evidence" value="ECO:0007669"/>
    <property type="project" value="InterPro"/>
</dbReference>
<dbReference type="GO" id="GO:0005634">
    <property type="term" value="C:nucleus"/>
    <property type="evidence" value="ECO:0007669"/>
    <property type="project" value="TreeGrafter"/>
</dbReference>
<name>A0A834X4I6_9FABA</name>
<dbReference type="Gene3D" id="3.30.420.10">
    <property type="entry name" value="Ribonuclease H-like superfamily/Ribonuclease H"/>
    <property type="match status" value="1"/>
</dbReference>
<protein>
    <submittedName>
        <fullName evidence="3">Werner Syndrome-like exonuclease</fullName>
    </submittedName>
</protein>
<dbReference type="InterPro" id="IPR036397">
    <property type="entry name" value="RNaseH_sf"/>
</dbReference>
<dbReference type="InterPro" id="IPR051132">
    <property type="entry name" value="3-5_Exonuclease_domain"/>
</dbReference>
<proteinExistence type="predicted"/>
<dbReference type="PANTHER" id="PTHR13620">
    <property type="entry name" value="3-5 EXONUCLEASE"/>
    <property type="match status" value="1"/>
</dbReference>
<reference evidence="3" key="1">
    <citation type="submission" date="2020-09" db="EMBL/GenBank/DDBJ databases">
        <title>Genome-Enabled Discovery of Anthraquinone Biosynthesis in Senna tora.</title>
        <authorList>
            <person name="Kang S.-H."/>
            <person name="Pandey R.P."/>
            <person name="Lee C.-M."/>
            <person name="Sim J.-S."/>
            <person name="Jeong J.-T."/>
            <person name="Choi B.-S."/>
            <person name="Jung M."/>
            <person name="Ginzburg D."/>
            <person name="Zhao K."/>
            <person name="Won S.Y."/>
            <person name="Oh T.-J."/>
            <person name="Yu Y."/>
            <person name="Kim N.-H."/>
            <person name="Lee O.R."/>
            <person name="Lee T.-H."/>
            <person name="Bashyal P."/>
            <person name="Kim T.-S."/>
            <person name="Lee W.-H."/>
            <person name="Kawkins C."/>
            <person name="Kim C.-K."/>
            <person name="Kim J.S."/>
            <person name="Ahn B.O."/>
            <person name="Rhee S.Y."/>
            <person name="Sohng J.K."/>
        </authorList>
    </citation>
    <scope>NUCLEOTIDE SEQUENCE</scope>
    <source>
        <tissue evidence="3">Leaf</tissue>
    </source>
</reference>
<gene>
    <name evidence="3" type="ORF">G2W53_006719</name>
</gene>
<dbReference type="EMBL" id="JAAIUW010000003">
    <property type="protein sequence ID" value="KAF7838237.1"/>
    <property type="molecule type" value="Genomic_DNA"/>
</dbReference>
<dbReference type="SUPFAM" id="SSF53098">
    <property type="entry name" value="Ribonuclease H-like"/>
    <property type="match status" value="1"/>
</dbReference>
<keyword evidence="3" id="KW-0269">Exonuclease</keyword>
<evidence type="ECO:0000313" key="3">
    <source>
        <dbReference type="EMBL" id="KAF7838237.1"/>
    </source>
</evidence>
<dbReference type="Proteomes" id="UP000634136">
    <property type="component" value="Unassembled WGS sequence"/>
</dbReference>
<evidence type="ECO:0000256" key="2">
    <source>
        <dbReference type="ARBA" id="ARBA00022801"/>
    </source>
</evidence>
<evidence type="ECO:0000256" key="1">
    <source>
        <dbReference type="ARBA" id="ARBA00022722"/>
    </source>
</evidence>
<sequence>MEITFNPNTYKYTVNHNGKSVETTVTEKSDVADQWVDKYRKNKGKATVVGIASKFKSDKALTLQLYMDEKCLILQLFSLDSFPNSLRNFLRDPMFIFAGCEVEKLNCYFWNKYCFRASKTLDIVEAARMRWPRKSFNAKDLKVLVSQVLDMHIDLPQHVLLSNWEARMLCLEQVGCAYMEAFASYCVGHKLLIDQWATKYCKNHGKDTVVGLASLNFDRPSYVLNSNWETTMLCLEQVEFATMEAFASYCVGHKLLIGV</sequence>
<keyword evidence="2" id="KW-0378">Hydrolase</keyword>
<comment type="caution">
    <text evidence="3">The sequence shown here is derived from an EMBL/GenBank/DDBJ whole genome shotgun (WGS) entry which is preliminary data.</text>
</comment>
<organism evidence="3 4">
    <name type="scientific">Senna tora</name>
    <dbReference type="NCBI Taxonomy" id="362788"/>
    <lineage>
        <taxon>Eukaryota</taxon>
        <taxon>Viridiplantae</taxon>
        <taxon>Streptophyta</taxon>
        <taxon>Embryophyta</taxon>
        <taxon>Tracheophyta</taxon>
        <taxon>Spermatophyta</taxon>
        <taxon>Magnoliopsida</taxon>
        <taxon>eudicotyledons</taxon>
        <taxon>Gunneridae</taxon>
        <taxon>Pentapetalae</taxon>
        <taxon>rosids</taxon>
        <taxon>fabids</taxon>
        <taxon>Fabales</taxon>
        <taxon>Fabaceae</taxon>
        <taxon>Caesalpinioideae</taxon>
        <taxon>Cassia clade</taxon>
        <taxon>Senna</taxon>
    </lineage>
</organism>